<evidence type="ECO:0000256" key="1">
    <source>
        <dbReference type="SAM" id="MobiDB-lite"/>
    </source>
</evidence>
<feature type="region of interest" description="Disordered" evidence="1">
    <location>
        <begin position="1"/>
        <end position="20"/>
    </location>
</feature>
<dbReference type="EMBL" id="QPJK01000012">
    <property type="protein sequence ID" value="RCW65566.1"/>
    <property type="molecule type" value="Genomic_DNA"/>
</dbReference>
<gene>
    <name evidence="2" type="ORF">DES41_11217</name>
</gene>
<evidence type="ECO:0000313" key="2">
    <source>
        <dbReference type="EMBL" id="RCW65566.1"/>
    </source>
</evidence>
<protein>
    <submittedName>
        <fullName evidence="2">Anti-sigma factor RsiW</fullName>
    </submittedName>
</protein>
<sequence length="272" mass="29076">MTMDDPRLHPSAAGAPPPITEADLHACADRQLPPERQAQVAQFLAAHPEAQARVQAWQQQNALLRGLLDPVREEPVPLDLALPPARAAFPWRSLAAGLLVATVSAGAAWSLRGMVEAGAVSRMAASGPALTGFAQRAAVAHAVYSPDKRRPVEVGADQEQALVTWLTRRMGAAVRAPALAPLGYALIGGRLLPGESGPVAQFMYGAEDGRRLTLYVTREVGQADAAFRFGQDGAVNVFYWVENHFGYAISADAGRDVLMQVSQEVYRQLKPG</sequence>
<name>A0A368XEC4_9BURK</name>
<keyword evidence="3" id="KW-1185">Reference proteome</keyword>
<evidence type="ECO:0000313" key="3">
    <source>
        <dbReference type="Proteomes" id="UP000252884"/>
    </source>
</evidence>
<dbReference type="AlphaFoldDB" id="A0A368XEC4"/>
<comment type="caution">
    <text evidence="2">The sequence shown here is derived from an EMBL/GenBank/DDBJ whole genome shotgun (WGS) entry which is preliminary data.</text>
</comment>
<organism evidence="2 3">
    <name type="scientific">Pseudorhodoferax soli</name>
    <dbReference type="NCBI Taxonomy" id="545864"/>
    <lineage>
        <taxon>Bacteria</taxon>
        <taxon>Pseudomonadati</taxon>
        <taxon>Pseudomonadota</taxon>
        <taxon>Betaproteobacteria</taxon>
        <taxon>Burkholderiales</taxon>
        <taxon>Comamonadaceae</taxon>
    </lineage>
</organism>
<dbReference type="Proteomes" id="UP000252884">
    <property type="component" value="Unassembled WGS sequence"/>
</dbReference>
<reference evidence="2 3" key="1">
    <citation type="submission" date="2018-07" db="EMBL/GenBank/DDBJ databases">
        <title>Genomic Encyclopedia of Type Strains, Phase IV (KMG-IV): sequencing the most valuable type-strain genomes for metagenomic binning, comparative biology and taxonomic classification.</title>
        <authorList>
            <person name="Goeker M."/>
        </authorList>
    </citation>
    <scope>NUCLEOTIDE SEQUENCE [LARGE SCALE GENOMIC DNA]</scope>
    <source>
        <strain evidence="2 3">DSM 21634</strain>
    </source>
</reference>
<accession>A0A368XEC4</accession>
<proteinExistence type="predicted"/>